<dbReference type="EMBL" id="JADQTO010000040">
    <property type="protein sequence ID" value="MBG0568537.1"/>
    <property type="molecule type" value="Genomic_DNA"/>
</dbReference>
<proteinExistence type="predicted"/>
<dbReference type="InterPro" id="IPR036188">
    <property type="entry name" value="FAD/NAD-bd_sf"/>
</dbReference>
<dbReference type="PRINTS" id="PR00420">
    <property type="entry name" value="RNGMNOXGNASE"/>
</dbReference>
<dbReference type="SUPFAM" id="SSF51905">
    <property type="entry name" value="FAD/NAD(P)-binding domain"/>
    <property type="match status" value="1"/>
</dbReference>
<dbReference type="Proteomes" id="UP000598146">
    <property type="component" value="Unassembled WGS sequence"/>
</dbReference>
<evidence type="ECO:0000313" key="4">
    <source>
        <dbReference type="EMBL" id="MBG0568537.1"/>
    </source>
</evidence>
<keyword evidence="1" id="KW-0560">Oxidoreductase</keyword>
<dbReference type="RefSeq" id="WP_196420309.1">
    <property type="nucleotide sequence ID" value="NZ_JADQTO010000040.1"/>
</dbReference>
<protein>
    <submittedName>
        <fullName evidence="4">FAD-dependent monooxygenase</fullName>
    </submittedName>
</protein>
<reference evidence="4" key="1">
    <citation type="submission" date="2020-11" db="EMBL/GenBank/DDBJ databases">
        <title>Isolation and identification of active actinomycetes.</title>
        <authorList>
            <person name="Sun X."/>
        </authorList>
    </citation>
    <scope>NUCLEOTIDE SEQUENCE</scope>
    <source>
        <strain evidence="4">NEAU-A11</strain>
    </source>
</reference>
<evidence type="ECO:0000256" key="2">
    <source>
        <dbReference type="ARBA" id="ARBA00023033"/>
    </source>
</evidence>
<sequence length="378" mass="39561">MEVIIVGAGIGGLALAAGLSADGHDVRVLERAPSLRTDGAAVTVYSNGAAAAAGLGVPLDGLGRVIETLDFCSPHGRRFARADLRVLRRRTGFGVATVPRADLLRRLAAGLRPGVVRPGREVVGVTAGPDRVAVTDARGDRHTADVVVGADGYRSAVRGAVLGDAGAARNGWVSWQGLTAVPLELTSGSRAMCVVGQAGLCGLMPAGAGLLQWWFDVPPPGPGTGPVDEWLRERFAGYAEPVGTLLTSVSAADIGRCPHVVHRVPARWGTGAVTLLGDAAHAFPPSQAQGANQALEDAWTLRRVLRTPGDPVPALRRYERARTRRVRPIARLAAREVTNRPPSAVGRLAGRVLSPGMVARLQLAMIRRCSSVLNEKPL</sequence>
<keyword evidence="5" id="KW-1185">Reference proteome</keyword>
<comment type="caution">
    <text evidence="4">The sequence shown here is derived from an EMBL/GenBank/DDBJ whole genome shotgun (WGS) entry which is preliminary data.</text>
</comment>
<dbReference type="PANTHER" id="PTHR13789">
    <property type="entry name" value="MONOOXYGENASE"/>
    <property type="match status" value="1"/>
</dbReference>
<evidence type="ECO:0000256" key="1">
    <source>
        <dbReference type="ARBA" id="ARBA00023002"/>
    </source>
</evidence>
<dbReference type="GO" id="GO:0071949">
    <property type="term" value="F:FAD binding"/>
    <property type="evidence" value="ECO:0007669"/>
    <property type="project" value="InterPro"/>
</dbReference>
<name>A0A931CIY9_9ACTN</name>
<dbReference type="InterPro" id="IPR050493">
    <property type="entry name" value="FAD-dep_Monooxygenase_BioMet"/>
</dbReference>
<feature type="domain" description="FAD-binding" evidence="3">
    <location>
        <begin position="2"/>
        <end position="328"/>
    </location>
</feature>
<dbReference type="AlphaFoldDB" id="A0A931CIY9"/>
<accession>A0A931CIY9</accession>
<evidence type="ECO:0000259" key="3">
    <source>
        <dbReference type="Pfam" id="PF01494"/>
    </source>
</evidence>
<dbReference type="Gene3D" id="3.50.50.60">
    <property type="entry name" value="FAD/NAD(P)-binding domain"/>
    <property type="match status" value="1"/>
</dbReference>
<gene>
    <name evidence="4" type="ORF">I4J89_44655</name>
</gene>
<dbReference type="InterPro" id="IPR002938">
    <property type="entry name" value="FAD-bd"/>
</dbReference>
<dbReference type="PANTHER" id="PTHR13789:SF309">
    <property type="entry name" value="PUTATIVE (AFU_ORTHOLOGUE AFUA_6G14510)-RELATED"/>
    <property type="match status" value="1"/>
</dbReference>
<dbReference type="Pfam" id="PF01494">
    <property type="entry name" value="FAD_binding_3"/>
    <property type="match status" value="1"/>
</dbReference>
<organism evidence="4 5">
    <name type="scientific">Actinoplanes aureus</name>
    <dbReference type="NCBI Taxonomy" id="2792083"/>
    <lineage>
        <taxon>Bacteria</taxon>
        <taxon>Bacillati</taxon>
        <taxon>Actinomycetota</taxon>
        <taxon>Actinomycetes</taxon>
        <taxon>Micromonosporales</taxon>
        <taxon>Micromonosporaceae</taxon>
        <taxon>Actinoplanes</taxon>
    </lineage>
</organism>
<keyword evidence="2 4" id="KW-0503">Monooxygenase</keyword>
<dbReference type="GO" id="GO:0004497">
    <property type="term" value="F:monooxygenase activity"/>
    <property type="evidence" value="ECO:0007669"/>
    <property type="project" value="UniProtKB-KW"/>
</dbReference>
<evidence type="ECO:0000313" key="5">
    <source>
        <dbReference type="Proteomes" id="UP000598146"/>
    </source>
</evidence>